<protein>
    <submittedName>
        <fullName evidence="2">Uncharacterized protein</fullName>
    </submittedName>
</protein>
<keyword evidence="3" id="KW-1185">Reference proteome</keyword>
<dbReference type="RefSeq" id="WP_144817001.1">
    <property type="nucleotide sequence ID" value="NZ_VLKP01000017.1"/>
</dbReference>
<organism evidence="2 3">
    <name type="scientific">Aerolutibacter ruishenii</name>
    <dbReference type="NCBI Taxonomy" id="686800"/>
    <lineage>
        <taxon>Bacteria</taxon>
        <taxon>Pseudomonadati</taxon>
        <taxon>Pseudomonadota</taxon>
        <taxon>Gammaproteobacteria</taxon>
        <taxon>Lysobacterales</taxon>
        <taxon>Lysobacteraceae</taxon>
        <taxon>Aerolutibacter</taxon>
    </lineage>
</organism>
<name>A0A562LFH0_9GAMM</name>
<evidence type="ECO:0000256" key="1">
    <source>
        <dbReference type="SAM" id="MobiDB-lite"/>
    </source>
</evidence>
<gene>
    <name evidence="2" type="ORF">IP93_02977</name>
</gene>
<evidence type="ECO:0000313" key="2">
    <source>
        <dbReference type="EMBL" id="TWI06357.1"/>
    </source>
</evidence>
<dbReference type="EMBL" id="VLKP01000017">
    <property type="protein sequence ID" value="TWI06357.1"/>
    <property type="molecule type" value="Genomic_DNA"/>
</dbReference>
<evidence type="ECO:0000313" key="3">
    <source>
        <dbReference type="Proteomes" id="UP000316471"/>
    </source>
</evidence>
<dbReference type="OrthoDB" id="6057784at2"/>
<feature type="region of interest" description="Disordered" evidence="1">
    <location>
        <begin position="212"/>
        <end position="237"/>
    </location>
</feature>
<proteinExistence type="predicted"/>
<dbReference type="AlphaFoldDB" id="A0A562LFH0"/>
<reference evidence="2 3" key="1">
    <citation type="journal article" date="2015" name="Stand. Genomic Sci.">
        <title>Genomic Encyclopedia of Bacterial and Archaeal Type Strains, Phase III: the genomes of soil and plant-associated and newly described type strains.</title>
        <authorList>
            <person name="Whitman W.B."/>
            <person name="Woyke T."/>
            <person name="Klenk H.P."/>
            <person name="Zhou Y."/>
            <person name="Lilburn T.G."/>
            <person name="Beck B.J."/>
            <person name="De Vos P."/>
            <person name="Vandamme P."/>
            <person name="Eisen J.A."/>
            <person name="Garrity G."/>
            <person name="Hugenholtz P."/>
            <person name="Kyrpides N.C."/>
        </authorList>
    </citation>
    <scope>NUCLEOTIDE SEQUENCE [LARGE SCALE GENOMIC DNA]</scope>
    <source>
        <strain evidence="2 3">CGMCC 1.10136</strain>
    </source>
</reference>
<accession>A0A562LFH0</accession>
<comment type="caution">
    <text evidence="2">The sequence shown here is derived from an EMBL/GenBank/DDBJ whole genome shotgun (WGS) entry which is preliminary data.</text>
</comment>
<sequence>MLPYENQLIGSFLYALGYADAFHRARSGASGSQPAPMMVNLFQQTPLDATFNDLVVGRERCLVIEFKRSAAALAEERAKDRTALRAALAKEAAFYNACLCGHVVLYGRVATEVVDIRLCTYLDVLGLTNPVNLDRTSARKLAVHLANPAPDKPIGLAPAAMLEYLGRLRALRSEQIGAGGRWADETWLGVAHGADGLVAVTATSLDSLLGLEREPAPSQDRGMDRQIERDRSRDLGM</sequence>
<dbReference type="Proteomes" id="UP000316471">
    <property type="component" value="Unassembled WGS sequence"/>
</dbReference>